<name>A0A0M2NKZ9_9FIRM</name>
<dbReference type="EMBL" id="LAYJ01000068">
    <property type="protein sequence ID" value="KKI51636.1"/>
    <property type="molecule type" value="Genomic_DNA"/>
</dbReference>
<comment type="caution">
    <text evidence="1">The sequence shown here is derived from an EMBL/GenBank/DDBJ whole genome shotgun (WGS) entry which is preliminary data.</text>
</comment>
<reference evidence="1 2" key="1">
    <citation type="submission" date="2015-04" db="EMBL/GenBank/DDBJ databases">
        <title>Draft genome sequence of bacteremic isolate Catabacter hongkongensis type strain HKU16T.</title>
        <authorList>
            <person name="Lau S.K."/>
            <person name="Teng J.L."/>
            <person name="Huang Y."/>
            <person name="Curreem S.O."/>
            <person name="Tsui S.K."/>
            <person name="Woo P.C."/>
        </authorList>
    </citation>
    <scope>NUCLEOTIDE SEQUENCE [LARGE SCALE GENOMIC DNA]</scope>
    <source>
        <strain evidence="1 2">HKU16</strain>
    </source>
</reference>
<evidence type="ECO:0000313" key="1">
    <source>
        <dbReference type="EMBL" id="KKI51636.1"/>
    </source>
</evidence>
<protein>
    <submittedName>
        <fullName evidence="1">Uncharacterized protein</fullName>
    </submittedName>
</protein>
<dbReference type="AlphaFoldDB" id="A0A0M2NKZ9"/>
<dbReference type="Proteomes" id="UP000034076">
    <property type="component" value="Unassembled WGS sequence"/>
</dbReference>
<sequence length="71" mass="8525">MNQNKEAGGKRYGTITLNSDFRRLFFRNFIEYHNTIIISSLRQQNKCVLQIKSLKSKTDCYFGYRFLYDTE</sequence>
<proteinExistence type="predicted"/>
<dbReference type="STRING" id="270498.CHK_0802"/>
<accession>A0A0M2NKZ9</accession>
<keyword evidence="2" id="KW-1185">Reference proteome</keyword>
<organism evidence="1 2">
    <name type="scientific">Christensenella hongkongensis</name>
    <dbReference type="NCBI Taxonomy" id="270498"/>
    <lineage>
        <taxon>Bacteria</taxon>
        <taxon>Bacillati</taxon>
        <taxon>Bacillota</taxon>
        <taxon>Clostridia</taxon>
        <taxon>Christensenellales</taxon>
        <taxon>Christensenellaceae</taxon>
        <taxon>Christensenella</taxon>
    </lineage>
</organism>
<gene>
    <name evidence="1" type="ORF">CHK_0802</name>
</gene>
<evidence type="ECO:0000313" key="2">
    <source>
        <dbReference type="Proteomes" id="UP000034076"/>
    </source>
</evidence>